<keyword evidence="2" id="KW-1185">Reference proteome</keyword>
<dbReference type="EMBL" id="SHKL01000001">
    <property type="protein sequence ID" value="RZT84517.1"/>
    <property type="molecule type" value="Genomic_DNA"/>
</dbReference>
<evidence type="ECO:0000313" key="2">
    <source>
        <dbReference type="Proteomes" id="UP000291591"/>
    </source>
</evidence>
<comment type="caution">
    <text evidence="1">The sequence shown here is derived from an EMBL/GenBank/DDBJ whole genome shotgun (WGS) entry which is preliminary data.</text>
</comment>
<organism evidence="1 2">
    <name type="scientific">Pseudonocardia sediminis</name>
    <dbReference type="NCBI Taxonomy" id="1397368"/>
    <lineage>
        <taxon>Bacteria</taxon>
        <taxon>Bacillati</taxon>
        <taxon>Actinomycetota</taxon>
        <taxon>Actinomycetes</taxon>
        <taxon>Pseudonocardiales</taxon>
        <taxon>Pseudonocardiaceae</taxon>
        <taxon>Pseudonocardia</taxon>
    </lineage>
</organism>
<reference evidence="1 2" key="1">
    <citation type="submission" date="2019-02" db="EMBL/GenBank/DDBJ databases">
        <title>Sequencing the genomes of 1000 actinobacteria strains.</title>
        <authorList>
            <person name="Klenk H.-P."/>
        </authorList>
    </citation>
    <scope>NUCLEOTIDE SEQUENCE [LARGE SCALE GENOMIC DNA]</scope>
    <source>
        <strain evidence="1 2">DSM 45779</strain>
    </source>
</reference>
<sequence length="101" mass="10715">MADTRSTPEVLVTSSTLTRPTTATPAVEDCAQLVVEIGEPGTTLDALAKVVTMLRGRRWDVRAVDADLDAGVVRLSVRTDRAELLVGQLQRVVVVGSVSQG</sequence>
<evidence type="ECO:0000313" key="1">
    <source>
        <dbReference type="EMBL" id="RZT84517.1"/>
    </source>
</evidence>
<protein>
    <submittedName>
        <fullName evidence="1">Uncharacterized protein</fullName>
    </submittedName>
</protein>
<name>A0A4Q7URN9_PSEST</name>
<accession>A0A4Q7URN9</accession>
<proteinExistence type="predicted"/>
<dbReference type="Proteomes" id="UP000291591">
    <property type="component" value="Unassembled WGS sequence"/>
</dbReference>
<gene>
    <name evidence="1" type="ORF">EV383_1360</name>
</gene>
<dbReference type="RefSeq" id="WP_130289105.1">
    <property type="nucleotide sequence ID" value="NZ_SHKL01000001.1"/>
</dbReference>
<dbReference type="AlphaFoldDB" id="A0A4Q7URN9"/>